<keyword evidence="2" id="KW-0732">Signal</keyword>
<accession>A0ABY4VFM0</accession>
<name>A0ABY4VFM0_9GAMM</name>
<evidence type="ECO:0000256" key="2">
    <source>
        <dbReference type="SAM" id="SignalP"/>
    </source>
</evidence>
<keyword evidence="1 4" id="KW-0378">Hydrolase</keyword>
<reference evidence="4" key="1">
    <citation type="submission" date="2022-02" db="EMBL/GenBank/DDBJ databases">
        <title>Coral-associated bacteria.</title>
        <authorList>
            <person name="Tang K."/>
            <person name="Wang X."/>
        </authorList>
    </citation>
    <scope>NUCLEOTIDE SEQUENCE</scope>
    <source>
        <strain evidence="4">SCSIO 43006</strain>
    </source>
</reference>
<dbReference type="EMBL" id="CP092418">
    <property type="protein sequence ID" value="USD23110.1"/>
    <property type="molecule type" value="Genomic_DNA"/>
</dbReference>
<keyword evidence="5" id="KW-1185">Reference proteome</keyword>
<gene>
    <name evidence="4" type="ORF">MJO52_08235</name>
</gene>
<dbReference type="SUPFAM" id="SSF53474">
    <property type="entry name" value="alpha/beta-Hydrolases"/>
    <property type="match status" value="1"/>
</dbReference>
<dbReference type="GO" id="GO:0016787">
    <property type="term" value="F:hydrolase activity"/>
    <property type="evidence" value="ECO:0007669"/>
    <property type="project" value="UniProtKB-KW"/>
</dbReference>
<evidence type="ECO:0000313" key="5">
    <source>
        <dbReference type="Proteomes" id="UP001055658"/>
    </source>
</evidence>
<feature type="domain" description="AB hydrolase-1" evidence="3">
    <location>
        <begin position="46"/>
        <end position="163"/>
    </location>
</feature>
<dbReference type="InterPro" id="IPR050266">
    <property type="entry name" value="AB_hydrolase_sf"/>
</dbReference>
<evidence type="ECO:0000313" key="4">
    <source>
        <dbReference type="EMBL" id="USD23110.1"/>
    </source>
</evidence>
<protein>
    <submittedName>
        <fullName evidence="4">Alpha/beta hydrolase</fullName>
    </submittedName>
</protein>
<sequence length="297" mass="33665">MLKVRNFLRMVIIGIGLSVVNVAAEEVEIDKDLTIYYEHSGSGDTAIIFIPGWMMSADVFEHQLAHFKDSKKYRALAYDPRGQGKSSKPVEGHTYQQHARDLAKLIEKLDIDSVILAGWSYGVTEQLAYLNQFGSDKLKAMIMIDTGPDIAGASRDEWVWYLNDDSDGYSRSFTEGIIEDRDNVISEFVKWMLENPSKENIAWVTQIANQTSSSVASITNATGFYLDYSDDLVTLEGKLPLLYVVREEVKSVADKWIKANTPSATAVYMGKHMMFWERPREFNQVLDQFLSAMENDK</sequence>
<feature type="signal peptide" evidence="2">
    <location>
        <begin position="1"/>
        <end position="23"/>
    </location>
</feature>
<dbReference type="PANTHER" id="PTHR43798:SF31">
    <property type="entry name" value="AB HYDROLASE SUPERFAMILY PROTEIN YCLE"/>
    <property type="match status" value="1"/>
</dbReference>
<dbReference type="Gene3D" id="3.40.50.1820">
    <property type="entry name" value="alpha/beta hydrolase"/>
    <property type="match status" value="1"/>
</dbReference>
<dbReference type="Proteomes" id="UP001055658">
    <property type="component" value="Chromosome"/>
</dbReference>
<dbReference type="InterPro" id="IPR029058">
    <property type="entry name" value="AB_hydrolase_fold"/>
</dbReference>
<evidence type="ECO:0000256" key="1">
    <source>
        <dbReference type="ARBA" id="ARBA00022801"/>
    </source>
</evidence>
<proteinExistence type="predicted"/>
<dbReference type="InterPro" id="IPR000073">
    <property type="entry name" value="AB_hydrolase_1"/>
</dbReference>
<evidence type="ECO:0000259" key="3">
    <source>
        <dbReference type="Pfam" id="PF00561"/>
    </source>
</evidence>
<feature type="chain" id="PRO_5045739614" evidence="2">
    <location>
        <begin position="24"/>
        <end position="297"/>
    </location>
</feature>
<dbReference type="PANTHER" id="PTHR43798">
    <property type="entry name" value="MONOACYLGLYCEROL LIPASE"/>
    <property type="match status" value="1"/>
</dbReference>
<dbReference type="RefSeq" id="WP_252085461.1">
    <property type="nucleotide sequence ID" value="NZ_CP092418.1"/>
</dbReference>
<dbReference type="Pfam" id="PF00561">
    <property type="entry name" value="Abhydrolase_1"/>
    <property type="match status" value="1"/>
</dbReference>
<organism evidence="4 5">
    <name type="scientific">Microbulbifer variabilis</name>
    <dbReference type="NCBI Taxonomy" id="266805"/>
    <lineage>
        <taxon>Bacteria</taxon>
        <taxon>Pseudomonadati</taxon>
        <taxon>Pseudomonadota</taxon>
        <taxon>Gammaproteobacteria</taxon>
        <taxon>Cellvibrionales</taxon>
        <taxon>Microbulbiferaceae</taxon>
        <taxon>Microbulbifer</taxon>
    </lineage>
</organism>